<organism evidence="2 3">
    <name type="scientific">Tenacibaculum gallaicum</name>
    <dbReference type="NCBI Taxonomy" id="561505"/>
    <lineage>
        <taxon>Bacteria</taxon>
        <taxon>Pseudomonadati</taxon>
        <taxon>Bacteroidota</taxon>
        <taxon>Flavobacteriia</taxon>
        <taxon>Flavobacteriales</taxon>
        <taxon>Flavobacteriaceae</taxon>
        <taxon>Tenacibaculum</taxon>
    </lineage>
</organism>
<evidence type="ECO:0000259" key="1">
    <source>
        <dbReference type="PROSITE" id="PS50093"/>
    </source>
</evidence>
<dbReference type="PROSITE" id="PS50093">
    <property type="entry name" value="PKD"/>
    <property type="match status" value="1"/>
</dbReference>
<dbReference type="OrthoDB" id="9765926at2"/>
<dbReference type="AlphaFoldDB" id="A0A3E0I8K2"/>
<dbReference type="SUPFAM" id="SSF63829">
    <property type="entry name" value="Calcium-dependent phosphotriesterase"/>
    <property type="match status" value="1"/>
</dbReference>
<dbReference type="Pfam" id="PF18911">
    <property type="entry name" value="PKD_4"/>
    <property type="match status" value="1"/>
</dbReference>
<dbReference type="PROSITE" id="PS51257">
    <property type="entry name" value="PROKAR_LIPOPROTEIN"/>
    <property type="match status" value="1"/>
</dbReference>
<evidence type="ECO:0000313" key="3">
    <source>
        <dbReference type="Proteomes" id="UP000256884"/>
    </source>
</evidence>
<dbReference type="RefSeq" id="WP_115900562.1">
    <property type="nucleotide sequence ID" value="NZ_QUNS01000002.1"/>
</dbReference>
<gene>
    <name evidence="2" type="ORF">C7448_102464</name>
</gene>
<dbReference type="InterPro" id="IPR000601">
    <property type="entry name" value="PKD_dom"/>
</dbReference>
<feature type="domain" description="PKD" evidence="1">
    <location>
        <begin position="422"/>
        <end position="458"/>
    </location>
</feature>
<protein>
    <submittedName>
        <fullName evidence="2">Gliding motility-associated-like protein</fullName>
    </submittedName>
</protein>
<dbReference type="NCBIfam" id="TIGR04131">
    <property type="entry name" value="Bac_Flav_CTERM"/>
    <property type="match status" value="1"/>
</dbReference>
<dbReference type="InterPro" id="IPR026341">
    <property type="entry name" value="T9SS_type_B"/>
</dbReference>
<proteinExistence type="predicted"/>
<dbReference type="SUPFAM" id="SSF49299">
    <property type="entry name" value="PKD domain"/>
    <property type="match status" value="1"/>
</dbReference>
<dbReference type="InterPro" id="IPR013783">
    <property type="entry name" value="Ig-like_fold"/>
</dbReference>
<comment type="caution">
    <text evidence="2">The sequence shown here is derived from an EMBL/GenBank/DDBJ whole genome shotgun (WGS) entry which is preliminary data.</text>
</comment>
<sequence>MNKLIFIYLFIFSLSCFSQRETDNWFFGDKAGIVFNAGDLSISNKGQIVTETGSSSISSNQGDLLFYTNGATIWNKNHKVMENGEDLIGEAETAQPSIIIPKPNSNSIYYVFTTRKTKTENPSLFPGIYFSEIEISNTYPLGKVIRKNIRLENSTAQRITAVHHKNGKDIWVITYGSNSYNSPDEIFFAFKVTDKGVNFRPVKTKLNEIKSSLSKGEIKASPDGSKVALSTGSNLYIYNFDNETGLFSRFKSLNLQLNFTDGYTCNGLTFSSNSKILYYSSFYYERGNNDSYNIMQLDLNNTGLFFFGEPIFTTTPDRVSASAQLASDGKIYIAQINSERLFDYGGQPIGFDLTPFNTLGVINDPNKLGTACNYVHDAINLEDGLSYFGLPNFIQSYFRNRITTENQCIFDTFTFSLDSYAPINSVVWDFGDGNTSNDIAPKHSYTTTGEYTVTATININNQDIPLYKKITVYPLPKLIPNQEIIQCDDDNDGVNLFNLYTITDKISNDNTHTYKFYRSLIDSQNDTNQISDPENFYNETNPQTIYTKTTSINGCSDIESFSIKALFRPALTISPITVCRDSENSIDEDKGLFDLRVKKSQIISDLGLSKLEKVSFFDSAENAQKSINPLPFEYISGSTTIWVKIENENGCFGISPIDLIVNHPQINLQDNYTICISPSDHPAIILNVDSSNDRFEWKDENNNTISTSNSFTLTREGEFSLTIYKVVNGIECSNSRNFTINYPPAPEILNVEVNVQSDTDNSVYISIDGNSSYEFSLDNTTYAGNGTSHSFNNVQPGIATIYIRDINKCESPTKASASIIGYPKFLTPNADGFNDYWKVYGVSTNFFKDIDIKIFNRFGKVLYVINDKNTELGWDGTYNNIKLPSNDYWFHAKLTDINDNTIDKKGHFTLKRN</sequence>
<dbReference type="Gene3D" id="2.60.40.10">
    <property type="entry name" value="Immunoglobulins"/>
    <property type="match status" value="1"/>
</dbReference>
<accession>A0A3E0I8K2</accession>
<name>A0A3E0I8K2_9FLAO</name>
<evidence type="ECO:0000313" key="2">
    <source>
        <dbReference type="EMBL" id="REH54931.1"/>
    </source>
</evidence>
<dbReference type="InterPro" id="IPR035986">
    <property type="entry name" value="PKD_dom_sf"/>
</dbReference>
<dbReference type="EMBL" id="QUNS01000002">
    <property type="protein sequence ID" value="REH54931.1"/>
    <property type="molecule type" value="Genomic_DNA"/>
</dbReference>
<dbReference type="Proteomes" id="UP000256884">
    <property type="component" value="Unassembled WGS sequence"/>
</dbReference>
<reference evidence="2 3" key="1">
    <citation type="submission" date="2018-08" db="EMBL/GenBank/DDBJ databases">
        <title>Genomic Encyclopedia of Type Strains, Phase IV (KMG-IV): sequencing the most valuable type-strain genomes for metagenomic binning, comparative biology and taxonomic classification.</title>
        <authorList>
            <person name="Goeker M."/>
        </authorList>
    </citation>
    <scope>NUCLEOTIDE SEQUENCE [LARGE SCALE GENOMIC DNA]</scope>
    <source>
        <strain evidence="2 3">DSM 18841</strain>
    </source>
</reference>
<dbReference type="CDD" id="cd00146">
    <property type="entry name" value="PKD"/>
    <property type="match status" value="1"/>
</dbReference>
<keyword evidence="3" id="KW-1185">Reference proteome</keyword>
<dbReference type="Pfam" id="PF13585">
    <property type="entry name" value="CHU_C"/>
    <property type="match status" value="1"/>
</dbReference>